<evidence type="ECO:0000313" key="3">
    <source>
        <dbReference type="Proteomes" id="UP001383192"/>
    </source>
</evidence>
<feature type="region of interest" description="Disordered" evidence="1">
    <location>
        <begin position="63"/>
        <end position="86"/>
    </location>
</feature>
<dbReference type="AlphaFoldDB" id="A0AAW0AXF4"/>
<protein>
    <submittedName>
        <fullName evidence="2">Uncharacterized protein</fullName>
    </submittedName>
</protein>
<dbReference type="EMBL" id="JAYKXP010000245">
    <property type="protein sequence ID" value="KAK7017898.1"/>
    <property type="molecule type" value="Genomic_DNA"/>
</dbReference>
<proteinExistence type="predicted"/>
<name>A0AAW0AXF4_9AGAR</name>
<organism evidence="2 3">
    <name type="scientific">Paramarasmius palmivorus</name>
    <dbReference type="NCBI Taxonomy" id="297713"/>
    <lineage>
        <taxon>Eukaryota</taxon>
        <taxon>Fungi</taxon>
        <taxon>Dikarya</taxon>
        <taxon>Basidiomycota</taxon>
        <taxon>Agaricomycotina</taxon>
        <taxon>Agaricomycetes</taxon>
        <taxon>Agaricomycetidae</taxon>
        <taxon>Agaricales</taxon>
        <taxon>Marasmiineae</taxon>
        <taxon>Marasmiaceae</taxon>
        <taxon>Paramarasmius</taxon>
    </lineage>
</organism>
<comment type="caution">
    <text evidence="2">The sequence shown here is derived from an EMBL/GenBank/DDBJ whole genome shotgun (WGS) entry which is preliminary data.</text>
</comment>
<evidence type="ECO:0000256" key="1">
    <source>
        <dbReference type="SAM" id="MobiDB-lite"/>
    </source>
</evidence>
<keyword evidence="3" id="KW-1185">Reference proteome</keyword>
<sequence>MPEDVYIDVLAEQERDYTDIAVTLARAQELRVQRLQNEVCAVKDYEYERSAGENADIVQQVQEEDGDGVKTQDAVSEDGVFLREFP</sequence>
<reference evidence="2 3" key="1">
    <citation type="submission" date="2024-01" db="EMBL/GenBank/DDBJ databases">
        <title>A draft genome for a cacao thread blight-causing isolate of Paramarasmius palmivorus.</title>
        <authorList>
            <person name="Baruah I.K."/>
            <person name="Bukari Y."/>
            <person name="Amoako-Attah I."/>
            <person name="Meinhardt L.W."/>
            <person name="Bailey B.A."/>
            <person name="Cohen S.P."/>
        </authorList>
    </citation>
    <scope>NUCLEOTIDE SEQUENCE [LARGE SCALE GENOMIC DNA]</scope>
    <source>
        <strain evidence="2 3">GH-12</strain>
    </source>
</reference>
<evidence type="ECO:0000313" key="2">
    <source>
        <dbReference type="EMBL" id="KAK7017898.1"/>
    </source>
</evidence>
<accession>A0AAW0AXF4</accession>
<dbReference type="Proteomes" id="UP001383192">
    <property type="component" value="Unassembled WGS sequence"/>
</dbReference>
<gene>
    <name evidence="2" type="ORF">VNI00_018541</name>
</gene>